<name>A0A7J7KNW2_BUGNE</name>
<proteinExistence type="predicted"/>
<dbReference type="AlphaFoldDB" id="A0A7J7KNW2"/>
<evidence type="ECO:0000313" key="2">
    <source>
        <dbReference type="Proteomes" id="UP000593567"/>
    </source>
</evidence>
<dbReference type="SUPFAM" id="SSF48452">
    <property type="entry name" value="TPR-like"/>
    <property type="match status" value="1"/>
</dbReference>
<dbReference type="InterPro" id="IPR011990">
    <property type="entry name" value="TPR-like_helical_dom_sf"/>
</dbReference>
<dbReference type="EMBL" id="VXIV02000203">
    <property type="protein sequence ID" value="KAF6039869.1"/>
    <property type="molecule type" value="Genomic_DNA"/>
</dbReference>
<comment type="caution">
    <text evidence="1">The sequence shown here is derived from an EMBL/GenBank/DDBJ whole genome shotgun (WGS) entry which is preliminary data.</text>
</comment>
<sequence>MNQDTMSLDDYFRNWEFSLFKTPPGFDVMHIGLLVFEEKYSEHGNYGAATVLLQNRDLEDAWNCISFALEKNPNSVHAWCNKGVYYLKSYPPQENEARLARDKMEEFLQQDEARKTAAIEYAYWQYHTIRTAQAKEEALELFDRLLFNESTEPVIKHHYLYMKVLTKHAKRSIWNGNANMTTEVQRSELRKLFGEALVLLQTKSPGYEVAVWHNLALVLTDKTACKLIRHGFDEESFSIDVHRISDINKMFCVDKIINILEQYPTLMDPRGQVFATISKVHLEKAQTTENYTERWELLKTALKYGEMYLEAEDASPCFGSQVSSDILMQMWAMKYSEAEPGRAWSAHREIFGNQGKSQLKLWQFLSKEFYSVEADNDPDRRGLLEKAELHLVNYKKKNLCKFLSVFVTVKLLLGHPTEEIEAVFPRLDELETDMLRAAMLATYGRFCEINNRHQEAIQKYQQVLTFDTGENIYHWYFRMARQGIRRIEEQLNKE</sequence>
<keyword evidence="2" id="KW-1185">Reference proteome</keyword>
<gene>
    <name evidence="1" type="ORF">EB796_001821</name>
</gene>
<reference evidence="1" key="1">
    <citation type="submission" date="2020-06" db="EMBL/GenBank/DDBJ databases">
        <title>Draft genome of Bugula neritina, a colonial animal packing powerful symbionts and potential medicines.</title>
        <authorList>
            <person name="Rayko M."/>
        </authorList>
    </citation>
    <scope>NUCLEOTIDE SEQUENCE [LARGE SCALE GENOMIC DNA]</scope>
    <source>
        <strain evidence="1">Kwan_BN1</strain>
    </source>
</reference>
<accession>A0A7J7KNW2</accession>
<dbReference type="Proteomes" id="UP000593567">
    <property type="component" value="Unassembled WGS sequence"/>
</dbReference>
<protein>
    <submittedName>
        <fullName evidence="1">Uncharacterized protein</fullName>
    </submittedName>
</protein>
<organism evidence="1 2">
    <name type="scientific">Bugula neritina</name>
    <name type="common">Brown bryozoan</name>
    <name type="synonym">Sertularia neritina</name>
    <dbReference type="NCBI Taxonomy" id="10212"/>
    <lineage>
        <taxon>Eukaryota</taxon>
        <taxon>Metazoa</taxon>
        <taxon>Spiralia</taxon>
        <taxon>Lophotrochozoa</taxon>
        <taxon>Bryozoa</taxon>
        <taxon>Gymnolaemata</taxon>
        <taxon>Cheilostomatida</taxon>
        <taxon>Flustrina</taxon>
        <taxon>Buguloidea</taxon>
        <taxon>Bugulidae</taxon>
        <taxon>Bugula</taxon>
    </lineage>
</organism>
<dbReference type="Gene3D" id="1.25.40.10">
    <property type="entry name" value="Tetratricopeptide repeat domain"/>
    <property type="match status" value="1"/>
</dbReference>
<evidence type="ECO:0000313" key="1">
    <source>
        <dbReference type="EMBL" id="KAF6039869.1"/>
    </source>
</evidence>